<organism evidence="2 3">
    <name type="scientific">Gymnopilus dilepis</name>
    <dbReference type="NCBI Taxonomy" id="231916"/>
    <lineage>
        <taxon>Eukaryota</taxon>
        <taxon>Fungi</taxon>
        <taxon>Dikarya</taxon>
        <taxon>Basidiomycota</taxon>
        <taxon>Agaricomycotina</taxon>
        <taxon>Agaricomycetes</taxon>
        <taxon>Agaricomycetidae</taxon>
        <taxon>Agaricales</taxon>
        <taxon>Agaricineae</taxon>
        <taxon>Hymenogastraceae</taxon>
        <taxon>Gymnopilus</taxon>
    </lineage>
</organism>
<proteinExistence type="predicted"/>
<dbReference type="AlphaFoldDB" id="A0A409WRZ7"/>
<keyword evidence="3" id="KW-1185">Reference proteome</keyword>
<feature type="chain" id="PRO_5019234120" evidence="1">
    <location>
        <begin position="22"/>
        <end position="64"/>
    </location>
</feature>
<protein>
    <submittedName>
        <fullName evidence="2">Uncharacterized protein</fullName>
    </submittedName>
</protein>
<dbReference type="EMBL" id="NHYE01004889">
    <property type="protein sequence ID" value="PPQ81249.1"/>
    <property type="molecule type" value="Genomic_DNA"/>
</dbReference>
<gene>
    <name evidence="2" type="ORF">CVT26_010377</name>
</gene>
<comment type="caution">
    <text evidence="2">The sequence shown here is derived from an EMBL/GenBank/DDBJ whole genome shotgun (WGS) entry which is preliminary data.</text>
</comment>
<name>A0A409WRZ7_9AGAR</name>
<feature type="signal peptide" evidence="1">
    <location>
        <begin position="1"/>
        <end position="21"/>
    </location>
</feature>
<sequence>MAIKAINLAIPLLSLIGSSHPHQQSTVGEFEEKAYNRNSNTYPNTYAAFAPPFYVAHARFSYVA</sequence>
<evidence type="ECO:0000256" key="1">
    <source>
        <dbReference type="SAM" id="SignalP"/>
    </source>
</evidence>
<accession>A0A409WRZ7</accession>
<keyword evidence="1" id="KW-0732">Signal</keyword>
<evidence type="ECO:0000313" key="3">
    <source>
        <dbReference type="Proteomes" id="UP000284706"/>
    </source>
</evidence>
<evidence type="ECO:0000313" key="2">
    <source>
        <dbReference type="EMBL" id="PPQ81249.1"/>
    </source>
</evidence>
<reference evidence="2 3" key="1">
    <citation type="journal article" date="2018" name="Evol. Lett.">
        <title>Horizontal gene cluster transfer increased hallucinogenic mushroom diversity.</title>
        <authorList>
            <person name="Reynolds H.T."/>
            <person name="Vijayakumar V."/>
            <person name="Gluck-Thaler E."/>
            <person name="Korotkin H.B."/>
            <person name="Matheny P.B."/>
            <person name="Slot J.C."/>
        </authorList>
    </citation>
    <scope>NUCLEOTIDE SEQUENCE [LARGE SCALE GENOMIC DNA]</scope>
    <source>
        <strain evidence="2 3">SRW20</strain>
    </source>
</reference>
<dbReference type="InParanoid" id="A0A409WRZ7"/>
<dbReference type="Proteomes" id="UP000284706">
    <property type="component" value="Unassembled WGS sequence"/>
</dbReference>